<dbReference type="PANTHER" id="PTHR42860:SF1">
    <property type="entry name" value="VITAMIN B12-BINDING PROTEIN"/>
    <property type="match status" value="1"/>
</dbReference>
<feature type="domain" description="Fe/B12 periplasmic-binding" evidence="2">
    <location>
        <begin position="15"/>
        <end position="207"/>
    </location>
</feature>
<evidence type="ECO:0000313" key="4">
    <source>
        <dbReference type="Proteomes" id="UP000007954"/>
    </source>
</evidence>
<proteinExistence type="predicted"/>
<dbReference type="SUPFAM" id="SSF53807">
    <property type="entry name" value="Helical backbone' metal receptor"/>
    <property type="match status" value="1"/>
</dbReference>
<dbReference type="EMBL" id="FR746099">
    <property type="protein sequence ID" value="CCC39155.1"/>
    <property type="molecule type" value="Genomic_DNA"/>
</dbReference>
<dbReference type="HOGENOM" id="CLU_038034_2_8_2"/>
<dbReference type="Proteomes" id="UP000007954">
    <property type="component" value="Chromosome"/>
</dbReference>
<organism evidence="3 4">
    <name type="scientific">Haloquadratum walsbyi (strain DSM 16854 / JCM 12705 / C23)</name>
    <dbReference type="NCBI Taxonomy" id="768065"/>
    <lineage>
        <taxon>Archaea</taxon>
        <taxon>Methanobacteriati</taxon>
        <taxon>Methanobacteriota</taxon>
        <taxon>Stenosarchaea group</taxon>
        <taxon>Halobacteria</taxon>
        <taxon>Halobacteriales</taxon>
        <taxon>Haloferacaceae</taxon>
        <taxon>Haloquadratum</taxon>
    </lineage>
</organism>
<protein>
    <submittedName>
        <fullName evidence="3">ABC-type transport system periplasmic substrate-binding protein (Probable substrate iron/cobalamin)</fullName>
    </submittedName>
</protein>
<dbReference type="InterPro" id="IPR002491">
    <property type="entry name" value="ABC_transptr_periplasmic_BD"/>
</dbReference>
<evidence type="ECO:0000259" key="2">
    <source>
        <dbReference type="Pfam" id="PF01497"/>
    </source>
</evidence>
<dbReference type="KEGG" id="hwc:Hqrw_1187"/>
<dbReference type="Pfam" id="PF01497">
    <property type="entry name" value="Peripla_BP_2"/>
    <property type="match status" value="1"/>
</dbReference>
<dbReference type="GeneID" id="12445811"/>
<dbReference type="AlphaFoldDB" id="G0LGD5"/>
<dbReference type="Gene3D" id="3.40.50.1980">
    <property type="entry name" value="Nitrogenase molybdenum iron protein domain"/>
    <property type="match status" value="2"/>
</dbReference>
<gene>
    <name evidence="3" type="ordered locus">Hqrw_1187</name>
</gene>
<dbReference type="InterPro" id="IPR054828">
    <property type="entry name" value="Vit_B12_bind_prot"/>
</dbReference>
<evidence type="ECO:0000256" key="1">
    <source>
        <dbReference type="ARBA" id="ARBA00022729"/>
    </source>
</evidence>
<dbReference type="PANTHER" id="PTHR42860">
    <property type="entry name" value="VITAMIN B12-BINDING PROTEIN"/>
    <property type="match status" value="1"/>
</dbReference>
<evidence type="ECO:0000313" key="3">
    <source>
        <dbReference type="EMBL" id="CCC39155.1"/>
    </source>
</evidence>
<dbReference type="RefSeq" id="WP_014555079.1">
    <property type="nucleotide sequence ID" value="NC_017459.1"/>
</dbReference>
<sequence>MSSTSDATPRVVAAAPSASAIISHMGAADILVGVTAHCSVDRPVIGGWLTPDYARLETLDPDIICTADALQASIRDELRDRGYTVCHLEPNTLDGVINSFETLAEAIGRPTVGSTLATQTREQLNTVRHRVASNSTVTVYAEEWADPPMAAGNWVPEAIAAAGGHHPFCDPGERSREVTQTEVEKAAPDHVVLHHCGHGTHTNAEAFHERGWDIDASVHVLDDDLLNQPSPALFEGIEILAERLHSES</sequence>
<dbReference type="OrthoDB" id="9784at2157"/>
<reference evidence="3 4" key="1">
    <citation type="journal article" date="2011" name="PLoS ONE">
        <title>Haloquadratum walsbyi: limited diversity in a global pond.</title>
        <authorList>
            <person name="Dyall-Smith M."/>
            <person name="Pfeiffer F."/>
            <person name="Klee K."/>
            <person name="Palm P."/>
            <person name="Gross K."/>
            <person name="Schuster S.C."/>
            <person name="Rampp M."/>
            <person name="Oesterhelt D."/>
        </authorList>
    </citation>
    <scope>NUCLEOTIDE SEQUENCE [LARGE SCALE GENOMIC DNA]</scope>
    <source>
        <strain evidence="4">DSM 16854 / JCM 12705 / C23</strain>
    </source>
</reference>
<dbReference type="InterPro" id="IPR051030">
    <property type="entry name" value="Vitamin_B12-ABC_binding"/>
</dbReference>
<accession>G0LGD5</accession>
<keyword evidence="1" id="KW-0732">Signal</keyword>
<dbReference type="NCBIfam" id="NF038402">
    <property type="entry name" value="TroA_like"/>
    <property type="match status" value="1"/>
</dbReference>
<name>G0LGD5_HALWC</name>